<organism evidence="1 2">
    <name type="scientific">Aureimonas glaciei</name>
    <dbReference type="NCBI Taxonomy" id="1776957"/>
    <lineage>
        <taxon>Bacteria</taxon>
        <taxon>Pseudomonadati</taxon>
        <taxon>Pseudomonadota</taxon>
        <taxon>Alphaproteobacteria</taxon>
        <taxon>Hyphomicrobiales</taxon>
        <taxon>Aurantimonadaceae</taxon>
        <taxon>Aureimonas</taxon>
    </lineage>
</organism>
<sequence>MRQLAASGMTRDKIAAEMGVVANTVSVHLKRLGMQRVPRISEERIQLIADMLARGRSRSTIARLLGVQTSYIYYHVRKHGLVGPRTVVNIDVEQAERDALLLRLAGEGMSHTTIARRMGTSATNVRSKLMTLAHRDEVIELNGMAAVRYVNRRSMTAGFR</sequence>
<dbReference type="SUPFAM" id="SSF46689">
    <property type="entry name" value="Homeodomain-like"/>
    <property type="match status" value="1"/>
</dbReference>
<reference evidence="1" key="2">
    <citation type="submission" date="2020-09" db="EMBL/GenBank/DDBJ databases">
        <authorList>
            <person name="Sun Q."/>
            <person name="Zhou Y."/>
        </authorList>
    </citation>
    <scope>NUCLEOTIDE SEQUENCE</scope>
    <source>
        <strain evidence="1">CGMCC 1.15493</strain>
    </source>
</reference>
<comment type="caution">
    <text evidence="1">The sequence shown here is derived from an EMBL/GenBank/DDBJ whole genome shotgun (WGS) entry which is preliminary data.</text>
</comment>
<dbReference type="Proteomes" id="UP000613160">
    <property type="component" value="Unassembled WGS sequence"/>
</dbReference>
<dbReference type="InterPro" id="IPR009057">
    <property type="entry name" value="Homeodomain-like_sf"/>
</dbReference>
<dbReference type="Gene3D" id="1.10.10.60">
    <property type="entry name" value="Homeodomain-like"/>
    <property type="match status" value="1"/>
</dbReference>
<gene>
    <name evidence="1" type="ORF">GCM10011335_37700</name>
</gene>
<accession>A0A916Y4Q0</accession>
<proteinExistence type="predicted"/>
<name>A0A916Y4Q0_9HYPH</name>
<evidence type="ECO:0000313" key="2">
    <source>
        <dbReference type="Proteomes" id="UP000613160"/>
    </source>
</evidence>
<dbReference type="AlphaFoldDB" id="A0A916Y4Q0"/>
<keyword evidence="2" id="KW-1185">Reference proteome</keyword>
<evidence type="ECO:0000313" key="1">
    <source>
        <dbReference type="EMBL" id="GGD31128.1"/>
    </source>
</evidence>
<protein>
    <submittedName>
        <fullName evidence="1">Uncharacterized protein</fullName>
    </submittedName>
</protein>
<dbReference type="EMBL" id="BMJJ01000010">
    <property type="protein sequence ID" value="GGD31128.1"/>
    <property type="molecule type" value="Genomic_DNA"/>
</dbReference>
<reference evidence="1" key="1">
    <citation type="journal article" date="2014" name="Int. J. Syst. Evol. Microbiol.">
        <title>Complete genome sequence of Corynebacterium casei LMG S-19264T (=DSM 44701T), isolated from a smear-ripened cheese.</title>
        <authorList>
            <consortium name="US DOE Joint Genome Institute (JGI-PGF)"/>
            <person name="Walter F."/>
            <person name="Albersmeier A."/>
            <person name="Kalinowski J."/>
            <person name="Ruckert C."/>
        </authorList>
    </citation>
    <scope>NUCLEOTIDE SEQUENCE</scope>
    <source>
        <strain evidence="1">CGMCC 1.15493</strain>
    </source>
</reference>